<proteinExistence type="predicted"/>
<gene>
    <name evidence="3" type="ORF">GQF02_09425</name>
</gene>
<dbReference type="GO" id="GO:0005886">
    <property type="term" value="C:plasma membrane"/>
    <property type="evidence" value="ECO:0007669"/>
    <property type="project" value="TreeGrafter"/>
</dbReference>
<dbReference type="PANTHER" id="PTHR30336">
    <property type="entry name" value="INNER MEMBRANE PROTEIN, PROBABLE PERMEASE"/>
    <property type="match status" value="1"/>
</dbReference>
<evidence type="ECO:0000259" key="2">
    <source>
        <dbReference type="Pfam" id="PF02698"/>
    </source>
</evidence>
<evidence type="ECO:0000313" key="4">
    <source>
        <dbReference type="Proteomes" id="UP000467214"/>
    </source>
</evidence>
<dbReference type="GO" id="GO:0000270">
    <property type="term" value="P:peptidoglycan metabolic process"/>
    <property type="evidence" value="ECO:0007669"/>
    <property type="project" value="TreeGrafter"/>
</dbReference>
<protein>
    <submittedName>
        <fullName evidence="3">YdcF family protein</fullName>
    </submittedName>
</protein>
<dbReference type="EMBL" id="WSSB01000007">
    <property type="protein sequence ID" value="MXR37190.1"/>
    <property type="molecule type" value="Genomic_DNA"/>
</dbReference>
<organism evidence="3 4">
    <name type="scientific">Craterilacuibacter sinensis</name>
    <dbReference type="NCBI Taxonomy" id="2686017"/>
    <lineage>
        <taxon>Bacteria</taxon>
        <taxon>Pseudomonadati</taxon>
        <taxon>Pseudomonadota</taxon>
        <taxon>Betaproteobacteria</taxon>
        <taxon>Neisseriales</taxon>
        <taxon>Neisseriaceae</taxon>
        <taxon>Craterilacuibacter</taxon>
    </lineage>
</organism>
<accession>A0A845BP75</accession>
<keyword evidence="1" id="KW-0472">Membrane</keyword>
<dbReference type="PANTHER" id="PTHR30336:SF4">
    <property type="entry name" value="ENVELOPE BIOGENESIS FACTOR ELYC"/>
    <property type="match status" value="1"/>
</dbReference>
<evidence type="ECO:0000256" key="1">
    <source>
        <dbReference type="SAM" id="Phobius"/>
    </source>
</evidence>
<evidence type="ECO:0000313" key="3">
    <source>
        <dbReference type="EMBL" id="MXR37190.1"/>
    </source>
</evidence>
<keyword evidence="1" id="KW-1133">Transmembrane helix</keyword>
<feature type="transmembrane region" description="Helical" evidence="1">
    <location>
        <begin position="14"/>
        <end position="35"/>
    </location>
</feature>
<feature type="transmembrane region" description="Helical" evidence="1">
    <location>
        <begin position="42"/>
        <end position="58"/>
    </location>
</feature>
<reference evidence="3 4" key="1">
    <citation type="submission" date="2019-12" db="EMBL/GenBank/DDBJ databases">
        <title>Neisseriaceae gen. nov. sp. Genome sequencing and assembly.</title>
        <authorList>
            <person name="Liu Z."/>
            <person name="Li A."/>
        </authorList>
    </citation>
    <scope>NUCLEOTIDE SEQUENCE [LARGE SCALE GENOMIC DNA]</scope>
    <source>
        <strain evidence="3 4">B2N2-7</strain>
    </source>
</reference>
<dbReference type="AlphaFoldDB" id="A0A845BP75"/>
<dbReference type="CDD" id="cd06259">
    <property type="entry name" value="YdcF-like"/>
    <property type="match status" value="1"/>
</dbReference>
<dbReference type="Proteomes" id="UP000467214">
    <property type="component" value="Unassembled WGS sequence"/>
</dbReference>
<name>A0A845BP75_9NEIS</name>
<keyword evidence="1" id="KW-0812">Transmembrane</keyword>
<dbReference type="RefSeq" id="WP_160796591.1">
    <property type="nucleotide sequence ID" value="NZ_WSSB01000007.1"/>
</dbReference>
<keyword evidence="4" id="KW-1185">Reference proteome</keyword>
<dbReference type="InterPro" id="IPR003848">
    <property type="entry name" value="DUF218"/>
</dbReference>
<feature type="domain" description="DUF218" evidence="2">
    <location>
        <begin position="86"/>
        <end position="245"/>
    </location>
</feature>
<comment type="caution">
    <text evidence="3">The sequence shown here is derived from an EMBL/GenBank/DDBJ whole genome shotgun (WGS) entry which is preliminary data.</text>
</comment>
<sequence>MRVTTAPGVLFNQVFGALLLPPLNCLLLAGLGFWLLRRKKRVGVALIVLSILLLYAFSTPRMAIALNAALENKAVARLADVRQSGAIVVLGGGKKPAPEYGENVPSGDTAARLRYAVHLHKASAVPLLLTGGAPLGGEAEAWVMQRMLWRDYGVKPYWVESESVNTEANARLSAAMLKNAGVKRITLVTQAWHLRRAVPLFEAQGLEVVPAPTGFTRYDGGGMVWYLPSGRAMQETHQALREWVGMFYHGIRNSFS</sequence>
<dbReference type="Pfam" id="PF02698">
    <property type="entry name" value="DUF218"/>
    <property type="match status" value="1"/>
</dbReference>
<dbReference type="GO" id="GO:0043164">
    <property type="term" value="P:Gram-negative-bacterium-type cell wall biogenesis"/>
    <property type="evidence" value="ECO:0007669"/>
    <property type="project" value="TreeGrafter"/>
</dbReference>
<dbReference type="InterPro" id="IPR051599">
    <property type="entry name" value="Cell_Envelope_Assoc"/>
</dbReference>
<dbReference type="InterPro" id="IPR014729">
    <property type="entry name" value="Rossmann-like_a/b/a_fold"/>
</dbReference>
<dbReference type="Gene3D" id="3.40.50.620">
    <property type="entry name" value="HUPs"/>
    <property type="match status" value="1"/>
</dbReference>